<comment type="caution">
    <text evidence="1">The sequence shown here is derived from an EMBL/GenBank/DDBJ whole genome shotgun (WGS) entry which is preliminary data.</text>
</comment>
<sequence length="225" mass="25256">MKVNYKMQSFLENLKKDKSGHTQASLDKLNTLLEKRFNDCEQDYSIATIGRISTKNGGVGTVSIRNKTGKHYNLLIKEWATLADTTTKKPSKCHSRKNEVSSDMELLKKLDDPAMRAVFGQIIAEKKKLKAENHILKQQTEVIVDMRPNQVFSAGQVQQQVEIIPSLTGVLVNSEIEALRDAIDENNLLNRGWIVSRLGSIKDENGRSLFKSGFVSAIQKILAEI</sequence>
<dbReference type="NCBIfam" id="NF040692">
    <property type="entry name" value="recomb_assoc"/>
    <property type="match status" value="1"/>
</dbReference>
<evidence type="ECO:0000313" key="1">
    <source>
        <dbReference type="EMBL" id="OTG65536.1"/>
    </source>
</evidence>
<reference evidence="1 2" key="1">
    <citation type="submission" date="2017-04" db="EMBL/GenBank/DDBJ databases">
        <title>High diversity of culturable Acinetobacter species in natural soil and water ecosystems.</title>
        <authorList>
            <person name="Nemec A."/>
            <person name="Radolfova-Krizova L."/>
        </authorList>
    </citation>
    <scope>NUCLEOTIDE SEQUENCE [LARGE SCALE GENOMIC DNA]</scope>
    <source>
        <strain evidence="1 2">ANC 4999</strain>
    </source>
</reference>
<evidence type="ECO:0000313" key="2">
    <source>
        <dbReference type="Proteomes" id="UP000242765"/>
    </source>
</evidence>
<keyword evidence="2" id="KW-1185">Reference proteome</keyword>
<proteinExistence type="predicted"/>
<protein>
    <submittedName>
        <fullName evidence="1">Uncharacterized protein</fullName>
    </submittedName>
</protein>
<dbReference type="STRING" id="1977882.B9T28_08745"/>
<dbReference type="OrthoDB" id="6629240at2"/>
<dbReference type="EMBL" id="NEGB01000004">
    <property type="protein sequence ID" value="OTG65536.1"/>
    <property type="molecule type" value="Genomic_DNA"/>
</dbReference>
<gene>
    <name evidence="1" type="ORF">B9T28_08745</name>
</gene>
<organism evidence="1 2">
    <name type="scientific">Acinetobacter silvestris</name>
    <dbReference type="NCBI Taxonomy" id="1977882"/>
    <lineage>
        <taxon>Bacteria</taxon>
        <taxon>Pseudomonadati</taxon>
        <taxon>Pseudomonadota</taxon>
        <taxon>Gammaproteobacteria</taxon>
        <taxon>Moraxellales</taxon>
        <taxon>Moraxellaceae</taxon>
        <taxon>Acinetobacter</taxon>
    </lineage>
</organism>
<name>A0A1Y3CGP3_9GAMM</name>
<dbReference type="InterPro" id="IPR048061">
    <property type="entry name" value="GmtX-like"/>
</dbReference>
<accession>A0A1Y3CGP3</accession>
<dbReference type="Proteomes" id="UP000242765">
    <property type="component" value="Unassembled WGS sequence"/>
</dbReference>
<dbReference type="AlphaFoldDB" id="A0A1Y3CGP3"/>